<dbReference type="RefSeq" id="WP_188539368.1">
    <property type="nucleotide sequence ID" value="NZ_BMEQ01000025.1"/>
</dbReference>
<feature type="domain" description="HTH gntR-type" evidence="4">
    <location>
        <begin position="8"/>
        <end position="75"/>
    </location>
</feature>
<evidence type="ECO:0000256" key="3">
    <source>
        <dbReference type="ARBA" id="ARBA00023163"/>
    </source>
</evidence>
<reference evidence="5" key="1">
    <citation type="journal article" date="2014" name="Int. J. Syst. Evol. Microbiol.">
        <title>Complete genome sequence of Corynebacterium casei LMG S-19264T (=DSM 44701T), isolated from a smear-ripened cheese.</title>
        <authorList>
            <consortium name="US DOE Joint Genome Institute (JGI-PGF)"/>
            <person name="Walter F."/>
            <person name="Albersmeier A."/>
            <person name="Kalinowski J."/>
            <person name="Ruckert C."/>
        </authorList>
    </citation>
    <scope>NUCLEOTIDE SEQUENCE</scope>
    <source>
        <strain evidence="5">CGMCC 1.12187</strain>
    </source>
</reference>
<dbReference type="Gene3D" id="1.10.10.10">
    <property type="entry name" value="Winged helix-like DNA-binding domain superfamily/Winged helix DNA-binding domain"/>
    <property type="match status" value="1"/>
</dbReference>
<dbReference type="GO" id="GO:0003700">
    <property type="term" value="F:DNA-binding transcription factor activity"/>
    <property type="evidence" value="ECO:0007669"/>
    <property type="project" value="InterPro"/>
</dbReference>
<evidence type="ECO:0000259" key="4">
    <source>
        <dbReference type="PROSITE" id="PS50949"/>
    </source>
</evidence>
<dbReference type="InterPro" id="IPR008920">
    <property type="entry name" value="TF_FadR/GntR_C"/>
</dbReference>
<keyword evidence="1" id="KW-0805">Transcription regulation</keyword>
<dbReference type="InterPro" id="IPR036388">
    <property type="entry name" value="WH-like_DNA-bd_sf"/>
</dbReference>
<evidence type="ECO:0000256" key="2">
    <source>
        <dbReference type="ARBA" id="ARBA00023125"/>
    </source>
</evidence>
<evidence type="ECO:0000313" key="6">
    <source>
        <dbReference type="Proteomes" id="UP000638848"/>
    </source>
</evidence>
<dbReference type="InterPro" id="IPR036390">
    <property type="entry name" value="WH_DNA-bd_sf"/>
</dbReference>
<protein>
    <submittedName>
        <fullName evidence="5">GntR family transcriptional regulator</fullName>
    </submittedName>
</protein>
<dbReference type="PANTHER" id="PTHR43537">
    <property type="entry name" value="TRANSCRIPTIONAL REGULATOR, GNTR FAMILY"/>
    <property type="match status" value="1"/>
</dbReference>
<dbReference type="InterPro" id="IPR011711">
    <property type="entry name" value="GntR_C"/>
</dbReference>
<proteinExistence type="predicted"/>
<reference evidence="5" key="2">
    <citation type="submission" date="2020-09" db="EMBL/GenBank/DDBJ databases">
        <authorList>
            <person name="Sun Q."/>
            <person name="Zhou Y."/>
        </authorList>
    </citation>
    <scope>NUCLEOTIDE SEQUENCE</scope>
    <source>
        <strain evidence="5">CGMCC 1.12187</strain>
    </source>
</reference>
<dbReference type="Pfam" id="PF07729">
    <property type="entry name" value="FCD"/>
    <property type="match status" value="1"/>
</dbReference>
<name>A0A917LZE4_9MICC</name>
<dbReference type="Pfam" id="PF00392">
    <property type="entry name" value="GntR"/>
    <property type="match status" value="1"/>
</dbReference>
<dbReference type="PROSITE" id="PS50949">
    <property type="entry name" value="HTH_GNTR"/>
    <property type="match status" value="1"/>
</dbReference>
<dbReference type="InterPro" id="IPR000524">
    <property type="entry name" value="Tscrpt_reg_HTH_GntR"/>
</dbReference>
<gene>
    <name evidence="5" type="ORF">GCM10011374_33880</name>
</gene>
<evidence type="ECO:0000313" key="5">
    <source>
        <dbReference type="EMBL" id="GGG66937.1"/>
    </source>
</evidence>
<dbReference type="SMART" id="SM00345">
    <property type="entry name" value="HTH_GNTR"/>
    <property type="match status" value="1"/>
</dbReference>
<sequence>MVEFEAPMTRREAVARHLREEILSGALAPGAPIRDAEIAARLQVSITPVREAITELLGEGLVSGAANKRRHVAVLTQRQAIDLMDVLGIVTVAALERAVPHLDGGRLDELSAAITRFTQEAGRHRLDEARAGLIGSIRVLLEAAGNEELSTMTEQVMLRSLRRITLYPSAHLIPLWVAAWQDALRLLRAGEGDAAVVRLRTFFAELVARMHQDRPPEAVVAPKRPA</sequence>
<dbReference type="EMBL" id="BMEQ01000025">
    <property type="protein sequence ID" value="GGG66937.1"/>
    <property type="molecule type" value="Genomic_DNA"/>
</dbReference>
<dbReference type="SUPFAM" id="SSF46785">
    <property type="entry name" value="Winged helix' DNA-binding domain"/>
    <property type="match status" value="1"/>
</dbReference>
<dbReference type="AlphaFoldDB" id="A0A917LZE4"/>
<dbReference type="Gene3D" id="1.20.120.530">
    <property type="entry name" value="GntR ligand-binding domain-like"/>
    <property type="match status" value="1"/>
</dbReference>
<comment type="caution">
    <text evidence="5">The sequence shown here is derived from an EMBL/GenBank/DDBJ whole genome shotgun (WGS) entry which is preliminary data.</text>
</comment>
<accession>A0A917LZE4</accession>
<dbReference type="Proteomes" id="UP000638848">
    <property type="component" value="Unassembled WGS sequence"/>
</dbReference>
<dbReference type="PANTHER" id="PTHR43537:SF24">
    <property type="entry name" value="GLUCONATE OPERON TRANSCRIPTIONAL REPRESSOR"/>
    <property type="match status" value="1"/>
</dbReference>
<evidence type="ECO:0000256" key="1">
    <source>
        <dbReference type="ARBA" id="ARBA00023015"/>
    </source>
</evidence>
<keyword evidence="2" id="KW-0238">DNA-binding</keyword>
<dbReference type="SUPFAM" id="SSF48008">
    <property type="entry name" value="GntR ligand-binding domain-like"/>
    <property type="match status" value="1"/>
</dbReference>
<keyword evidence="6" id="KW-1185">Reference proteome</keyword>
<organism evidence="5 6">
    <name type="scientific">Kocuria dechangensis</name>
    <dbReference type="NCBI Taxonomy" id="1176249"/>
    <lineage>
        <taxon>Bacteria</taxon>
        <taxon>Bacillati</taxon>
        <taxon>Actinomycetota</taxon>
        <taxon>Actinomycetes</taxon>
        <taxon>Micrococcales</taxon>
        <taxon>Micrococcaceae</taxon>
        <taxon>Kocuria</taxon>
    </lineage>
</organism>
<dbReference type="GO" id="GO:0003677">
    <property type="term" value="F:DNA binding"/>
    <property type="evidence" value="ECO:0007669"/>
    <property type="project" value="UniProtKB-KW"/>
</dbReference>
<keyword evidence="3" id="KW-0804">Transcription</keyword>